<dbReference type="EMBL" id="JAVDUI010000001">
    <property type="protein sequence ID" value="MDR6892585.1"/>
    <property type="molecule type" value="Genomic_DNA"/>
</dbReference>
<sequence>MSGEAVLTLASQSPGRAAVLTQAGIRFRQIVSDVDEDAATAAAGPVSPGELALVLARAKAEAVAALPEAAGSLVLGCDSVFEVDGAPFGKPYTRERAAERLRAQSGRTGVLHSGLWVCDRRSPSSGVPDGGTTTSTGVTFAPLSEDEIQAYVATEEPLHCAGSFTIDGRGAALVERLDGDPSAVVGISVQVLRVLLRQRGVPLSDLWGP</sequence>
<dbReference type="PIRSF" id="PIRSF006305">
    <property type="entry name" value="Maf"/>
    <property type="match status" value="1"/>
</dbReference>
<evidence type="ECO:0000256" key="1">
    <source>
        <dbReference type="ARBA" id="ARBA00001968"/>
    </source>
</evidence>
<dbReference type="NCBIfam" id="TIGR00172">
    <property type="entry name" value="maf"/>
    <property type="match status" value="1"/>
</dbReference>
<dbReference type="GO" id="GO:0009117">
    <property type="term" value="P:nucleotide metabolic process"/>
    <property type="evidence" value="ECO:0007669"/>
    <property type="project" value="UniProtKB-KW"/>
</dbReference>
<evidence type="ECO:0000313" key="5">
    <source>
        <dbReference type="Proteomes" id="UP001247307"/>
    </source>
</evidence>
<comment type="similarity">
    <text evidence="3">Belongs to the Maf family.</text>
</comment>
<dbReference type="InterPro" id="IPR029001">
    <property type="entry name" value="ITPase-like_fam"/>
</dbReference>
<dbReference type="Pfam" id="PF02545">
    <property type="entry name" value="Maf"/>
    <property type="match status" value="1"/>
</dbReference>
<evidence type="ECO:0000256" key="3">
    <source>
        <dbReference type="HAMAP-Rule" id="MF_00528"/>
    </source>
</evidence>
<organism evidence="4 5">
    <name type="scientific">Falsarthrobacter nasiphocae</name>
    <dbReference type="NCBI Taxonomy" id="189863"/>
    <lineage>
        <taxon>Bacteria</taxon>
        <taxon>Bacillati</taxon>
        <taxon>Actinomycetota</taxon>
        <taxon>Actinomycetes</taxon>
        <taxon>Micrococcales</taxon>
        <taxon>Micrococcaceae</taxon>
        <taxon>Falsarthrobacter</taxon>
    </lineage>
</organism>
<dbReference type="Gene3D" id="3.90.950.10">
    <property type="match status" value="1"/>
</dbReference>
<dbReference type="SUPFAM" id="SSF52972">
    <property type="entry name" value="ITPase-like"/>
    <property type="match status" value="1"/>
</dbReference>
<dbReference type="RefSeq" id="WP_309851831.1">
    <property type="nucleotide sequence ID" value="NZ_BAAAIU010000020.1"/>
</dbReference>
<dbReference type="AlphaFoldDB" id="A0AAE4C8N2"/>
<reference evidence="4" key="1">
    <citation type="submission" date="2023-07" db="EMBL/GenBank/DDBJ databases">
        <title>Sequencing the genomes of 1000 actinobacteria strains.</title>
        <authorList>
            <person name="Klenk H.-P."/>
        </authorList>
    </citation>
    <scope>NUCLEOTIDE SEQUENCE</scope>
    <source>
        <strain evidence="4">DSM 13988</strain>
    </source>
</reference>
<dbReference type="HAMAP" id="MF_00528">
    <property type="entry name" value="Maf"/>
    <property type="match status" value="1"/>
</dbReference>
<gene>
    <name evidence="4" type="ORF">J2S35_001525</name>
</gene>
<proteinExistence type="inferred from homology"/>
<dbReference type="EC" id="3.6.1.9" evidence="3"/>
<accession>A0AAE4C8N2</accession>
<feature type="active site" description="Proton acceptor" evidence="3">
    <location>
        <position position="78"/>
    </location>
</feature>
<comment type="caution">
    <text evidence="4">The sequence shown here is derived from an EMBL/GenBank/DDBJ whole genome shotgun (WGS) entry which is preliminary data.</text>
</comment>
<evidence type="ECO:0000256" key="2">
    <source>
        <dbReference type="ARBA" id="ARBA00022801"/>
    </source>
</evidence>
<protein>
    <recommendedName>
        <fullName evidence="3">Nucleoside triphosphate pyrophosphatase</fullName>
        <ecNumber evidence="3">3.6.1.9</ecNumber>
    </recommendedName>
    <alternativeName>
        <fullName evidence="3">Nucleotide pyrophosphatase</fullName>
        <shortName evidence="3">Nucleotide PPase</shortName>
    </alternativeName>
</protein>
<dbReference type="GO" id="GO:0005737">
    <property type="term" value="C:cytoplasm"/>
    <property type="evidence" value="ECO:0007669"/>
    <property type="project" value="UniProtKB-SubCell"/>
</dbReference>
<name>A0AAE4C8N2_9MICC</name>
<keyword evidence="3" id="KW-0963">Cytoplasm</keyword>
<comment type="catalytic activity">
    <reaction evidence="3">
        <text>a ribonucleoside 5'-triphosphate + H2O = a ribonucleoside 5'-phosphate + diphosphate + H(+)</text>
        <dbReference type="Rhea" id="RHEA:23996"/>
        <dbReference type="ChEBI" id="CHEBI:15377"/>
        <dbReference type="ChEBI" id="CHEBI:15378"/>
        <dbReference type="ChEBI" id="CHEBI:33019"/>
        <dbReference type="ChEBI" id="CHEBI:58043"/>
        <dbReference type="ChEBI" id="CHEBI:61557"/>
        <dbReference type="EC" id="3.6.1.9"/>
    </reaction>
</comment>
<comment type="function">
    <text evidence="3">Nucleoside triphosphate pyrophosphatase. May have a dual role in cell division arrest and in preventing the incorporation of modified nucleotides into cellular nucleic acids.</text>
</comment>
<keyword evidence="3" id="KW-0546">Nucleotide metabolism</keyword>
<evidence type="ECO:0000313" key="4">
    <source>
        <dbReference type="EMBL" id="MDR6892585.1"/>
    </source>
</evidence>
<comment type="catalytic activity">
    <reaction evidence="3">
        <text>a 2'-deoxyribonucleoside 5'-triphosphate + H2O = a 2'-deoxyribonucleoside 5'-phosphate + diphosphate + H(+)</text>
        <dbReference type="Rhea" id="RHEA:44644"/>
        <dbReference type="ChEBI" id="CHEBI:15377"/>
        <dbReference type="ChEBI" id="CHEBI:15378"/>
        <dbReference type="ChEBI" id="CHEBI:33019"/>
        <dbReference type="ChEBI" id="CHEBI:61560"/>
        <dbReference type="ChEBI" id="CHEBI:65317"/>
        <dbReference type="EC" id="3.6.1.9"/>
    </reaction>
</comment>
<comment type="caution">
    <text evidence="3">Lacks conserved residue(s) required for the propagation of feature annotation.</text>
</comment>
<dbReference type="PANTHER" id="PTHR43213">
    <property type="entry name" value="BIFUNCTIONAL DTTP/UTP PYROPHOSPHATASE/METHYLTRANSFERASE PROTEIN-RELATED"/>
    <property type="match status" value="1"/>
</dbReference>
<keyword evidence="2 3" id="KW-0378">Hydrolase</keyword>
<dbReference type="GO" id="GO:0047429">
    <property type="term" value="F:nucleoside triphosphate diphosphatase activity"/>
    <property type="evidence" value="ECO:0007669"/>
    <property type="project" value="UniProtKB-EC"/>
</dbReference>
<keyword evidence="5" id="KW-1185">Reference proteome</keyword>
<dbReference type="CDD" id="cd00555">
    <property type="entry name" value="Maf"/>
    <property type="match status" value="1"/>
</dbReference>
<dbReference type="PANTHER" id="PTHR43213:SF5">
    <property type="entry name" value="BIFUNCTIONAL DTTP_UTP PYROPHOSPHATASE_METHYLTRANSFERASE PROTEIN-RELATED"/>
    <property type="match status" value="1"/>
</dbReference>
<dbReference type="Proteomes" id="UP001247307">
    <property type="component" value="Unassembled WGS sequence"/>
</dbReference>
<comment type="subcellular location">
    <subcellularLocation>
        <location evidence="3">Cytoplasm</location>
    </subcellularLocation>
</comment>
<dbReference type="InterPro" id="IPR003697">
    <property type="entry name" value="Maf-like"/>
</dbReference>
<comment type="cofactor">
    <cofactor evidence="1 3">
        <name>a divalent metal cation</name>
        <dbReference type="ChEBI" id="CHEBI:60240"/>
    </cofactor>
</comment>